<dbReference type="AlphaFoldDB" id="A0A0G4F1Q9"/>
<gene>
    <name evidence="5" type="ORF">Vbra_14266</name>
</gene>
<protein>
    <submittedName>
        <fullName evidence="5">Uncharacterized protein</fullName>
    </submittedName>
</protein>
<keyword evidence="1 3" id="KW-0853">WD repeat</keyword>
<dbReference type="PANTHER" id="PTHR14221">
    <property type="entry name" value="WD REPEAT DOMAIN 44"/>
    <property type="match status" value="1"/>
</dbReference>
<feature type="region of interest" description="Disordered" evidence="4">
    <location>
        <begin position="332"/>
        <end position="443"/>
    </location>
</feature>
<feature type="compositionally biased region" description="Polar residues" evidence="4">
    <location>
        <begin position="392"/>
        <end position="409"/>
    </location>
</feature>
<sequence length="1004" mass="107164">MSDQEALPIRGSSESLDDSSSGRHSTDEQLFGLMPALQWRDSVDLDDARAQAEQTVVEAESDLIRRFRACAVPNQRDSHMSAWRSQSLSADDESAPCKDEESPRGTSTSSNAPDMLLASGGERRDDGSSPDIHGAHPWHATSDSKSSPSSVSPSTSDKPRRVSFAENTADDASAISQSSAFELLSSSLNASMVTAYEAPAASRSPDRRASATELLAASLAKAGEGDLDEEGQEGADSDDNDSKKEGTGTDGGSEGSPLLDDDTRSEDRSALLLSNLDDTGMARRQVVSLEYLEAQNELFDTFSKNQAELMNQTLNRTATSVAFDQASISDMSTNPDAGSLEGGHSTDPRDAKRGGKNLLSRFNPFRGRGGVPAARSSGRIPAEDSGDMLVEQRTSNASSDINLTPTTAEEQGAGGPAASAASADVKRGKKRHGTAGALPDPEVEGSRLVPVRTANKPFKELSSVWLVRQLKLPEECPVWSLAISPDGRWLAAGGMDGAIRLWNLKEHLSAPLSPPPPPPKEESIRRARSRDSDSMPLDDDQATTDSAPAPVPLPRGLDGTALSTHSTDASSSGGSSAEMPPRTLRGHKASIIMLCWDPRPQCPDYPTAAAFNPLYKDVVFSSTLEAAIQVWRLQPLAKSRGPSSGNVGGQGERGDKDLLYEGKIIERINVDEWVTSLSISPDGSLLAVGCRKGSVVFYDAKTLKFRYAKDCRNRRGKHAKGKKVSGLVWKKDSTGLCVTTTDSRIRLISLADLSDVSKFKGHVNDQFSLHAAFSPTEEHVICGSENGLIFLWDVQNPTVPAINPKFGFSKKTTNAAFECFRAFDEVLTACIVAPQSFVSLLVNEVFHPPQHATRSPSSVVPAPPPSAAPSATQPESSMPCVAEDPPPTPRSDVSYSARGVPPLPPSQLGQTSESRRRGPLNQLWRGRPGGVLPTGRSAGGISRAASHAQPEGGHVTKAPSQAFTRNDSLLLADNGYTAEYVGFVAASWRGRVRIFLNVGKARRV</sequence>
<evidence type="ECO:0000256" key="2">
    <source>
        <dbReference type="ARBA" id="ARBA00022737"/>
    </source>
</evidence>
<dbReference type="InParanoid" id="A0A0G4F1Q9"/>
<dbReference type="PROSITE" id="PS50082">
    <property type="entry name" value="WD_REPEATS_2"/>
    <property type="match status" value="1"/>
</dbReference>
<feature type="repeat" description="WD" evidence="3">
    <location>
        <begin position="478"/>
        <end position="505"/>
    </location>
</feature>
<evidence type="ECO:0000256" key="1">
    <source>
        <dbReference type="ARBA" id="ARBA00022574"/>
    </source>
</evidence>
<feature type="compositionally biased region" description="Low complexity" evidence="4">
    <location>
        <begin position="141"/>
        <end position="156"/>
    </location>
</feature>
<feature type="region of interest" description="Disordered" evidence="4">
    <location>
        <begin position="851"/>
        <end position="960"/>
    </location>
</feature>
<feature type="compositionally biased region" description="Basic and acidic residues" evidence="4">
    <location>
        <begin position="344"/>
        <end position="353"/>
    </location>
</feature>
<dbReference type="InterPro" id="IPR001680">
    <property type="entry name" value="WD40_rpt"/>
</dbReference>
<evidence type="ECO:0000256" key="3">
    <source>
        <dbReference type="PROSITE-ProRule" id="PRU00221"/>
    </source>
</evidence>
<reference evidence="5 6" key="1">
    <citation type="submission" date="2014-11" db="EMBL/GenBank/DDBJ databases">
        <authorList>
            <person name="Zhu J."/>
            <person name="Qi W."/>
            <person name="Song R."/>
        </authorList>
    </citation>
    <scope>NUCLEOTIDE SEQUENCE [LARGE SCALE GENOMIC DNA]</scope>
</reference>
<dbReference type="EMBL" id="CDMY01000357">
    <property type="protein sequence ID" value="CEM05423.1"/>
    <property type="molecule type" value="Genomic_DNA"/>
</dbReference>
<name>A0A0G4F1Q9_VITBC</name>
<feature type="compositionally biased region" description="Basic and acidic residues" evidence="4">
    <location>
        <begin position="519"/>
        <end position="533"/>
    </location>
</feature>
<dbReference type="STRING" id="1169540.A0A0G4F1Q9"/>
<dbReference type="Proteomes" id="UP000041254">
    <property type="component" value="Unassembled WGS sequence"/>
</dbReference>
<dbReference type="Gene3D" id="2.130.10.10">
    <property type="entry name" value="YVTN repeat-like/Quinoprotein amine dehydrogenase"/>
    <property type="match status" value="1"/>
</dbReference>
<proteinExistence type="predicted"/>
<evidence type="ECO:0000313" key="6">
    <source>
        <dbReference type="Proteomes" id="UP000041254"/>
    </source>
</evidence>
<feature type="compositionally biased region" description="Low complexity" evidence="4">
    <location>
        <begin position="10"/>
        <end position="19"/>
    </location>
</feature>
<feature type="compositionally biased region" description="Low complexity" evidence="4">
    <location>
        <begin position="560"/>
        <end position="577"/>
    </location>
</feature>
<dbReference type="SMART" id="SM00320">
    <property type="entry name" value="WD40"/>
    <property type="match status" value="5"/>
</dbReference>
<dbReference type="InterPro" id="IPR019775">
    <property type="entry name" value="WD40_repeat_CS"/>
</dbReference>
<organism evidence="5 6">
    <name type="scientific">Vitrella brassicaformis (strain CCMP3155)</name>
    <dbReference type="NCBI Taxonomy" id="1169540"/>
    <lineage>
        <taxon>Eukaryota</taxon>
        <taxon>Sar</taxon>
        <taxon>Alveolata</taxon>
        <taxon>Colpodellida</taxon>
        <taxon>Vitrellaceae</taxon>
        <taxon>Vitrella</taxon>
    </lineage>
</organism>
<feature type="region of interest" description="Disordered" evidence="4">
    <location>
        <begin position="197"/>
        <end position="265"/>
    </location>
</feature>
<keyword evidence="2" id="KW-0677">Repeat</keyword>
<accession>A0A0G4F1Q9</accession>
<dbReference type="SUPFAM" id="SSF50978">
    <property type="entry name" value="WD40 repeat-like"/>
    <property type="match status" value="1"/>
</dbReference>
<dbReference type="Pfam" id="PF00400">
    <property type="entry name" value="WD40"/>
    <property type="match status" value="3"/>
</dbReference>
<dbReference type="PANTHER" id="PTHR14221:SF0">
    <property type="entry name" value="WD REPEAT-CONTAINING PROTEIN 44"/>
    <property type="match status" value="1"/>
</dbReference>
<feature type="region of interest" description="Disordered" evidence="4">
    <location>
        <begin position="509"/>
        <end position="582"/>
    </location>
</feature>
<dbReference type="OrthoDB" id="342119at2759"/>
<dbReference type="VEuPathDB" id="CryptoDB:Vbra_14266"/>
<feature type="compositionally biased region" description="Low complexity" evidence="4">
    <location>
        <begin position="211"/>
        <end position="222"/>
    </location>
</feature>
<dbReference type="InterPro" id="IPR015943">
    <property type="entry name" value="WD40/YVTN_repeat-like_dom_sf"/>
</dbReference>
<dbReference type="PROSITE" id="PS00678">
    <property type="entry name" value="WD_REPEATS_1"/>
    <property type="match status" value="1"/>
</dbReference>
<feature type="region of interest" description="Disordered" evidence="4">
    <location>
        <begin position="1"/>
        <end position="29"/>
    </location>
</feature>
<evidence type="ECO:0000256" key="4">
    <source>
        <dbReference type="SAM" id="MobiDB-lite"/>
    </source>
</evidence>
<feature type="region of interest" description="Disordered" evidence="4">
    <location>
        <begin position="74"/>
        <end position="173"/>
    </location>
</feature>
<keyword evidence="6" id="KW-1185">Reference proteome</keyword>
<dbReference type="PROSITE" id="PS50294">
    <property type="entry name" value="WD_REPEATS_REGION"/>
    <property type="match status" value="1"/>
</dbReference>
<dbReference type="InterPro" id="IPR040324">
    <property type="entry name" value="WDR44/Dgr2"/>
</dbReference>
<dbReference type="InterPro" id="IPR036322">
    <property type="entry name" value="WD40_repeat_dom_sf"/>
</dbReference>
<feature type="compositionally biased region" description="Acidic residues" evidence="4">
    <location>
        <begin position="225"/>
        <end position="239"/>
    </location>
</feature>
<evidence type="ECO:0000313" key="5">
    <source>
        <dbReference type="EMBL" id="CEM05423.1"/>
    </source>
</evidence>